<dbReference type="InterPro" id="IPR002937">
    <property type="entry name" value="Amino_oxidase"/>
</dbReference>
<dbReference type="InterPro" id="IPR018203">
    <property type="entry name" value="GDP_dissociation_inhibitor"/>
</dbReference>
<dbReference type="GO" id="GO:0005092">
    <property type="term" value="F:GDP-dissociation inhibitor activity"/>
    <property type="evidence" value="ECO:0007669"/>
    <property type="project" value="InterPro"/>
</dbReference>
<keyword evidence="6" id="KW-0560">Oxidoreductase</keyword>
<reference evidence="6" key="1">
    <citation type="submission" date="2015-10" db="EMBL/GenBank/DDBJ databases">
        <authorList>
            <person name="Gilbert D.G."/>
        </authorList>
    </citation>
    <scope>NUCLEOTIDE SEQUENCE</scope>
</reference>
<sequence>MGHYDIIVVGGGLNSLVSSSILGKSGKKVLILEAKDQVGGMAVTAEFASQYKCNMLNDTIKWIDPRVMKQLDLVSEGLELVSPDVVRIALDQNGQHISFHQDSNQTAKSIANHSDKDAKSWQAFTTYIDNLSQFLEKLYELTPPKLPNLGLKEALSLRSMLKPIKKHGTRGLVDFMRVAPMMMPELMDEWFESELLRGAVSTAGINHINLGPFSAATGYNLLHQHVHANGVFHYIQFVKGGTVNLANALLKSAVSNGVEVRKNAVVHSINVANAVCSGITLNDGETIEAGQVVSGLDPQNTFINLVGPSELNPTFYTQLRNIKYRGSVARIHFALNALPEIKGVTEDQMNTVFSISPSIEYLERAADDAKYGRISENPYIEFTFPSVHNSNFAPEGKHVLSATLQYAPYHLRGQDWSDDLKEQLKNNVIRNLENYIPKITSMIESTYILSPKDLEDKFGLTEGNLNHGEMTLDQFFFMRPTISAAQYKSPIENLYLCGKGTHPGGGLHITNGFNAAREILKA</sequence>
<dbReference type="PANTHER" id="PTHR10668:SF103">
    <property type="entry name" value="PYRIDINE NUCLEOTIDE-DISULFIDE OXIDOREDUCTASE DOMAIN-CONTAINING PROTEIN 2"/>
    <property type="match status" value="1"/>
</dbReference>
<dbReference type="GO" id="GO:0005759">
    <property type="term" value="C:mitochondrial matrix"/>
    <property type="evidence" value="ECO:0007669"/>
    <property type="project" value="UniProtKB-SubCell"/>
</dbReference>
<comment type="subcellular location">
    <subcellularLocation>
        <location evidence="1">Mitochondrion matrix</location>
    </subcellularLocation>
</comment>
<dbReference type="InterPro" id="IPR036188">
    <property type="entry name" value="FAD/NAD-bd_sf"/>
</dbReference>
<evidence type="ECO:0000256" key="3">
    <source>
        <dbReference type="ARBA" id="ARBA00038825"/>
    </source>
</evidence>
<dbReference type="Pfam" id="PF01593">
    <property type="entry name" value="Amino_oxidase"/>
    <property type="match status" value="1"/>
</dbReference>
<organism evidence="6">
    <name type="scientific">hydrothermal vent metagenome</name>
    <dbReference type="NCBI Taxonomy" id="652676"/>
    <lineage>
        <taxon>unclassified sequences</taxon>
        <taxon>metagenomes</taxon>
        <taxon>ecological metagenomes</taxon>
    </lineage>
</organism>
<evidence type="ECO:0000256" key="2">
    <source>
        <dbReference type="ARBA" id="ARBA00037217"/>
    </source>
</evidence>
<accession>A0A160VLI8</accession>
<dbReference type="GO" id="GO:0007264">
    <property type="term" value="P:small GTPase-mediated signal transduction"/>
    <property type="evidence" value="ECO:0007669"/>
    <property type="project" value="InterPro"/>
</dbReference>
<dbReference type="PANTHER" id="PTHR10668">
    <property type="entry name" value="PHYTOENE DEHYDROGENASE"/>
    <property type="match status" value="1"/>
</dbReference>
<dbReference type="GO" id="GO:0016491">
    <property type="term" value="F:oxidoreductase activity"/>
    <property type="evidence" value="ECO:0007669"/>
    <property type="project" value="UniProtKB-KW"/>
</dbReference>
<proteinExistence type="predicted"/>
<evidence type="ECO:0000256" key="1">
    <source>
        <dbReference type="ARBA" id="ARBA00004305"/>
    </source>
</evidence>
<dbReference type="AlphaFoldDB" id="A0A160VLI8"/>
<comment type="function">
    <text evidence="2">Probable oxidoreductase that may play a role as regulator of mitochondrial function.</text>
</comment>
<dbReference type="SUPFAM" id="SSF51905">
    <property type="entry name" value="FAD/NAD(P)-binding domain"/>
    <property type="match status" value="1"/>
</dbReference>
<gene>
    <name evidence="6" type="ORF">MGWOODY_Mmi2532</name>
</gene>
<name>A0A160VLI8_9ZZZZ</name>
<evidence type="ECO:0000313" key="6">
    <source>
        <dbReference type="EMBL" id="CUV10424.1"/>
    </source>
</evidence>
<dbReference type="Gene3D" id="3.50.50.60">
    <property type="entry name" value="FAD/NAD(P)-binding domain"/>
    <property type="match status" value="2"/>
</dbReference>
<evidence type="ECO:0000256" key="4">
    <source>
        <dbReference type="ARBA" id="ARBA00040298"/>
    </source>
</evidence>
<dbReference type="EMBL" id="FAXC01000416">
    <property type="protein sequence ID" value="CUV10424.1"/>
    <property type="molecule type" value="Genomic_DNA"/>
</dbReference>
<protein>
    <recommendedName>
        <fullName evidence="4">Pyridine nucleotide-disulfide oxidoreductase domain-containing protein 2</fullName>
    </recommendedName>
</protein>
<feature type="domain" description="Amine oxidase" evidence="5">
    <location>
        <begin position="23"/>
        <end position="520"/>
    </location>
</feature>
<dbReference type="PRINTS" id="PR00891">
    <property type="entry name" value="RABGDIREP"/>
</dbReference>
<comment type="subunit">
    <text evidence="3">Interacts with COX5B; this interaction may contribute to localize PYROXD2 to the inner face of the inner mitochondrial membrane.</text>
</comment>
<evidence type="ECO:0000259" key="5">
    <source>
        <dbReference type="Pfam" id="PF01593"/>
    </source>
</evidence>